<dbReference type="EMBL" id="PJQY01003325">
    <property type="protein sequence ID" value="PQM38288.1"/>
    <property type="molecule type" value="Genomic_DNA"/>
</dbReference>
<accession>A0A314UMZ9</accession>
<gene>
    <name evidence="2" type="ORF">Pyn_39217</name>
</gene>
<dbReference type="AlphaFoldDB" id="A0A314UMZ9"/>
<evidence type="ECO:0000259" key="1">
    <source>
        <dbReference type="Pfam" id="PF10536"/>
    </source>
</evidence>
<comment type="caution">
    <text evidence="2">The sequence shown here is derived from an EMBL/GenBank/DDBJ whole genome shotgun (WGS) entry which is preliminary data.</text>
</comment>
<organism evidence="2 3">
    <name type="scientific">Prunus yedoensis var. nudiflora</name>
    <dbReference type="NCBI Taxonomy" id="2094558"/>
    <lineage>
        <taxon>Eukaryota</taxon>
        <taxon>Viridiplantae</taxon>
        <taxon>Streptophyta</taxon>
        <taxon>Embryophyta</taxon>
        <taxon>Tracheophyta</taxon>
        <taxon>Spermatophyta</taxon>
        <taxon>Magnoliopsida</taxon>
        <taxon>eudicotyledons</taxon>
        <taxon>Gunneridae</taxon>
        <taxon>Pentapetalae</taxon>
        <taxon>rosids</taxon>
        <taxon>fabids</taxon>
        <taxon>Rosales</taxon>
        <taxon>Rosaceae</taxon>
        <taxon>Amygdaloideae</taxon>
        <taxon>Amygdaleae</taxon>
        <taxon>Prunus</taxon>
    </lineage>
</organism>
<sequence length="221" mass="24979">MPCMATVAKLAGAKAKNMLNYSSLYSNFSVEDNADDDSIAPLGKVEHAAFLLYWLCKFVFFTQANKGRRLALSPFLLSHIYRTLHDVVTDGMKSKHGGSLWAFQFWLKAYFLELRGAATVVDTEPLANAFARALRKHNTTAFCFKFFYELAERTGSQFRVCLAQPFPLFLAHDRSVIPNDETENDLREIWAPFWLRAIFIAASPKLGPNSTCQTLWHGNLA</sequence>
<protein>
    <recommendedName>
        <fullName evidence="1">Aminotransferase-like plant mobile domain-containing protein</fullName>
    </recommendedName>
</protein>
<dbReference type="InterPro" id="IPR019557">
    <property type="entry name" value="AminoTfrase-like_pln_mobile"/>
</dbReference>
<feature type="domain" description="Aminotransferase-like plant mobile" evidence="1">
    <location>
        <begin position="13"/>
        <end position="135"/>
    </location>
</feature>
<name>A0A314UMZ9_PRUYE</name>
<dbReference type="OrthoDB" id="1166685at2759"/>
<dbReference type="Proteomes" id="UP000250321">
    <property type="component" value="Unassembled WGS sequence"/>
</dbReference>
<dbReference type="Pfam" id="PF10536">
    <property type="entry name" value="PMD"/>
    <property type="match status" value="1"/>
</dbReference>
<reference evidence="2 3" key="1">
    <citation type="submission" date="2018-02" db="EMBL/GenBank/DDBJ databases">
        <title>Draft genome of wild Prunus yedoensis var. nudiflora.</title>
        <authorList>
            <person name="Baek S."/>
            <person name="Kim J.-H."/>
            <person name="Choi K."/>
            <person name="Kim G.-B."/>
            <person name="Cho A."/>
            <person name="Jang H."/>
            <person name="Shin C.-H."/>
            <person name="Yu H.-J."/>
            <person name="Mun J.-H."/>
        </authorList>
    </citation>
    <scope>NUCLEOTIDE SEQUENCE [LARGE SCALE GENOMIC DNA]</scope>
    <source>
        <strain evidence="3">cv. Jeju island</strain>
        <tissue evidence="2">Leaf</tissue>
    </source>
</reference>
<evidence type="ECO:0000313" key="3">
    <source>
        <dbReference type="Proteomes" id="UP000250321"/>
    </source>
</evidence>
<proteinExistence type="predicted"/>
<evidence type="ECO:0000313" key="2">
    <source>
        <dbReference type="EMBL" id="PQM38288.1"/>
    </source>
</evidence>
<keyword evidence="3" id="KW-1185">Reference proteome</keyword>